<keyword evidence="1" id="KW-0472">Membrane</keyword>
<dbReference type="EMBL" id="CP031417">
    <property type="protein sequence ID" value="AXK80145.1"/>
    <property type="molecule type" value="Genomic_DNA"/>
</dbReference>
<dbReference type="Proteomes" id="UP000254889">
    <property type="component" value="Chromosome"/>
</dbReference>
<dbReference type="RefSeq" id="WP_115689519.1">
    <property type="nucleotide sequence ID" value="NZ_CP031417.1"/>
</dbReference>
<sequence length="137" mass="14163">MDEFWGGGLRQRLKTSVTMLAIFAVAVHTMLWALAAPAMALAGSADSIDPFLVICHSPSPADVAADTTPGAPLSKPTSACDHCNLCSATGPAAEPDVVLLGRLLPERVIALLSPVSLPQRDGLTSDPKLARGPPQQA</sequence>
<dbReference type="KEGG" id="ptaw:DW352_06205"/>
<keyword evidence="3" id="KW-1185">Reference proteome</keyword>
<organism evidence="2 3">
    <name type="scientific">Pseudolabrys taiwanensis</name>
    <dbReference type="NCBI Taxonomy" id="331696"/>
    <lineage>
        <taxon>Bacteria</taxon>
        <taxon>Pseudomonadati</taxon>
        <taxon>Pseudomonadota</taxon>
        <taxon>Alphaproteobacteria</taxon>
        <taxon>Hyphomicrobiales</taxon>
        <taxon>Xanthobacteraceae</taxon>
        <taxon>Pseudolabrys</taxon>
    </lineage>
</organism>
<proteinExistence type="predicted"/>
<accession>A0A345ZT98</accession>
<evidence type="ECO:0008006" key="4">
    <source>
        <dbReference type="Google" id="ProtNLM"/>
    </source>
</evidence>
<protein>
    <recommendedName>
        <fullName evidence="4">DUF2946 domain-containing protein</fullName>
    </recommendedName>
</protein>
<keyword evidence="1" id="KW-1133">Transmembrane helix</keyword>
<gene>
    <name evidence="2" type="ORF">DW352_06205</name>
</gene>
<evidence type="ECO:0000256" key="1">
    <source>
        <dbReference type="SAM" id="Phobius"/>
    </source>
</evidence>
<keyword evidence="1" id="KW-0812">Transmembrane</keyword>
<feature type="transmembrane region" description="Helical" evidence="1">
    <location>
        <begin position="20"/>
        <end position="42"/>
    </location>
</feature>
<reference evidence="2 3" key="1">
    <citation type="submission" date="2018-07" db="EMBL/GenBank/DDBJ databases">
        <authorList>
            <person name="Quirk P.G."/>
            <person name="Krulwich T.A."/>
        </authorList>
    </citation>
    <scope>NUCLEOTIDE SEQUENCE [LARGE SCALE GENOMIC DNA]</scope>
    <source>
        <strain evidence="2 3">CC-BB4</strain>
    </source>
</reference>
<dbReference type="AlphaFoldDB" id="A0A345ZT98"/>
<evidence type="ECO:0000313" key="2">
    <source>
        <dbReference type="EMBL" id="AXK80145.1"/>
    </source>
</evidence>
<name>A0A345ZT98_9HYPH</name>
<evidence type="ECO:0000313" key="3">
    <source>
        <dbReference type="Proteomes" id="UP000254889"/>
    </source>
</evidence>